<protein>
    <submittedName>
        <fullName evidence="1">Uncharacterized protein</fullName>
    </submittedName>
</protein>
<evidence type="ECO:0000313" key="2">
    <source>
        <dbReference type="Proteomes" id="UP000694399"/>
    </source>
</evidence>
<reference evidence="1" key="2">
    <citation type="submission" date="2025-08" db="UniProtKB">
        <authorList>
            <consortium name="Ensembl"/>
        </authorList>
    </citation>
    <scope>IDENTIFICATION</scope>
</reference>
<dbReference type="GeneTree" id="ENSGT00910000148243"/>
<keyword evidence="2" id="KW-1185">Reference proteome</keyword>
<proteinExistence type="predicted"/>
<accession>A0A8C8XNG9</accession>
<dbReference type="Ensembl" id="ENSPLOT00000021789.1">
    <property type="protein sequence ID" value="ENSPLOP00000019690.1"/>
    <property type="gene ID" value="ENSPLOG00000014440.1"/>
</dbReference>
<dbReference type="OMA" id="PSGVATW"/>
<evidence type="ECO:0000313" key="1">
    <source>
        <dbReference type="Ensembl" id="ENSPLOP00000019690.1"/>
    </source>
</evidence>
<name>A0A8C8XNG9_PANLE</name>
<dbReference type="Proteomes" id="UP000694399">
    <property type="component" value="Chromosome E2"/>
</dbReference>
<dbReference type="AlphaFoldDB" id="A0A8C8XNG9"/>
<organism evidence="1 2">
    <name type="scientific">Panthera leo</name>
    <name type="common">Lion</name>
    <dbReference type="NCBI Taxonomy" id="9689"/>
    <lineage>
        <taxon>Eukaryota</taxon>
        <taxon>Metazoa</taxon>
        <taxon>Chordata</taxon>
        <taxon>Craniata</taxon>
        <taxon>Vertebrata</taxon>
        <taxon>Euteleostomi</taxon>
        <taxon>Mammalia</taxon>
        <taxon>Eutheria</taxon>
        <taxon>Laurasiatheria</taxon>
        <taxon>Carnivora</taxon>
        <taxon>Feliformia</taxon>
        <taxon>Felidae</taxon>
        <taxon>Pantherinae</taxon>
        <taxon>Panthera</taxon>
    </lineage>
</organism>
<reference evidence="1" key="3">
    <citation type="submission" date="2025-09" db="UniProtKB">
        <authorList>
            <consortium name="Ensembl"/>
        </authorList>
    </citation>
    <scope>IDENTIFICATION</scope>
</reference>
<reference evidence="1" key="1">
    <citation type="journal article" date="2019" name="bioRxiv">
        <title>Long live the king: chromosome-level assembly of the lion (Panthera leo) using linked-read, Hi-C, and long read data.</title>
        <authorList>
            <person name="Armstrong E.E."/>
            <person name="Taylor R.W."/>
            <person name="Miller D.E."/>
            <person name="Kaelin C."/>
            <person name="Barsh G."/>
            <person name="Hadly E.A."/>
            <person name="Petrov D."/>
        </authorList>
    </citation>
    <scope>NUCLEOTIDE SEQUENCE [LARGE SCALE GENOMIC DNA]</scope>
</reference>
<sequence length="84" mass="9620">MVRSWAHSSDQLQPAFGWLVKPPPVPVASLSEVASWLKLPSTAGKPKPQPAAPFPLWDLVSYFFRLWFGERNQHSNDFFFPRSH</sequence>